<comment type="caution">
    <text evidence="18">The sequence shown here is derived from an EMBL/GenBank/DDBJ whole genome shotgun (WGS) entry which is preliminary data.</text>
</comment>
<gene>
    <name evidence="18" type="ORF">AC578_5158</name>
</gene>
<keyword evidence="4" id="KW-0963">Cytoplasm</keyword>
<feature type="domain" description="Methionyl/Leucyl tRNA synthetase" evidence="16">
    <location>
        <begin position="19"/>
        <end position="411"/>
    </location>
</feature>
<keyword evidence="6 14" id="KW-0436">Ligase</keyword>
<dbReference type="PRINTS" id="PR01041">
    <property type="entry name" value="TRNASYNTHMET"/>
</dbReference>
<dbReference type="EC" id="6.1.1.10" evidence="3"/>
<dbReference type="PANTHER" id="PTHR45765:SF1">
    <property type="entry name" value="METHIONINE--TRNA LIGASE, CYTOPLASMIC"/>
    <property type="match status" value="1"/>
</dbReference>
<evidence type="ECO:0000256" key="1">
    <source>
        <dbReference type="ARBA" id="ARBA00004496"/>
    </source>
</evidence>
<dbReference type="InterPro" id="IPR023458">
    <property type="entry name" value="Met-tRNA_ligase_1"/>
</dbReference>
<evidence type="ECO:0000256" key="3">
    <source>
        <dbReference type="ARBA" id="ARBA00012838"/>
    </source>
</evidence>
<evidence type="ECO:0000256" key="2">
    <source>
        <dbReference type="ARBA" id="ARBA00005594"/>
    </source>
</evidence>
<feature type="compositionally biased region" description="Basic and acidic residues" evidence="15">
    <location>
        <begin position="590"/>
        <end position="629"/>
    </location>
</feature>
<dbReference type="Gene3D" id="1.10.730.10">
    <property type="entry name" value="Isoleucyl-tRNA Synthetase, Domain 1"/>
    <property type="match status" value="1"/>
</dbReference>
<dbReference type="InterPro" id="IPR014729">
    <property type="entry name" value="Rossmann-like_a/b/a_fold"/>
</dbReference>
<evidence type="ECO:0000256" key="6">
    <source>
        <dbReference type="ARBA" id="ARBA00022598"/>
    </source>
</evidence>
<dbReference type="NCBIfam" id="TIGR00398">
    <property type="entry name" value="metG"/>
    <property type="match status" value="1"/>
</dbReference>
<evidence type="ECO:0000256" key="14">
    <source>
        <dbReference type="RuleBase" id="RU363039"/>
    </source>
</evidence>
<dbReference type="EMBL" id="LFZN01000028">
    <property type="protein sequence ID" value="KXT03671.1"/>
    <property type="molecule type" value="Genomic_DNA"/>
</dbReference>
<dbReference type="PROSITE" id="PS00178">
    <property type="entry name" value="AA_TRNA_LIGASE_I"/>
    <property type="match status" value="1"/>
</dbReference>
<dbReference type="CDD" id="cd07957">
    <property type="entry name" value="Anticodon_Ia_Met"/>
    <property type="match status" value="1"/>
</dbReference>
<evidence type="ECO:0000313" key="18">
    <source>
        <dbReference type="EMBL" id="KXT03671.1"/>
    </source>
</evidence>
<dbReference type="Pfam" id="PF09334">
    <property type="entry name" value="tRNA-synt_1g"/>
    <property type="match status" value="1"/>
</dbReference>
<dbReference type="GO" id="GO:0006431">
    <property type="term" value="P:methionyl-tRNA aminoacylation"/>
    <property type="evidence" value="ECO:0007669"/>
    <property type="project" value="InterPro"/>
</dbReference>
<dbReference type="GO" id="GO:0005524">
    <property type="term" value="F:ATP binding"/>
    <property type="evidence" value="ECO:0007669"/>
    <property type="project" value="UniProtKB-KW"/>
</dbReference>
<evidence type="ECO:0000313" key="19">
    <source>
        <dbReference type="Proteomes" id="UP000070133"/>
    </source>
</evidence>
<keyword evidence="7 14" id="KW-0547">Nucleotide-binding</keyword>
<dbReference type="CDD" id="cd00814">
    <property type="entry name" value="MetRS_core"/>
    <property type="match status" value="1"/>
</dbReference>
<dbReference type="InterPro" id="IPR014758">
    <property type="entry name" value="Met-tRNA_synth"/>
</dbReference>
<dbReference type="FunFam" id="1.10.730.10:FF:000031">
    <property type="entry name" value="Putative Methionyl-tRNA synthetase"/>
    <property type="match status" value="1"/>
</dbReference>
<dbReference type="AlphaFoldDB" id="A0A139HME1"/>
<evidence type="ECO:0000256" key="10">
    <source>
        <dbReference type="ARBA" id="ARBA00022917"/>
    </source>
</evidence>
<evidence type="ECO:0000259" key="16">
    <source>
        <dbReference type="Pfam" id="PF09334"/>
    </source>
</evidence>
<dbReference type="InterPro" id="IPR009080">
    <property type="entry name" value="tRNAsynth_Ia_anticodon-bd"/>
</dbReference>
<evidence type="ECO:0000259" key="17">
    <source>
        <dbReference type="Pfam" id="PF19303"/>
    </source>
</evidence>
<dbReference type="GO" id="GO:0004825">
    <property type="term" value="F:methionine-tRNA ligase activity"/>
    <property type="evidence" value="ECO:0007669"/>
    <property type="project" value="UniProtKB-EC"/>
</dbReference>
<keyword evidence="11 14" id="KW-0030">Aminoacyl-tRNA synthetase</keyword>
<keyword evidence="10 14" id="KW-0648">Protein biosynthesis</keyword>
<evidence type="ECO:0000256" key="12">
    <source>
        <dbReference type="ARBA" id="ARBA00030904"/>
    </source>
</evidence>
<dbReference type="OrthoDB" id="5844513at2759"/>
<comment type="similarity">
    <text evidence="2 14">Belongs to the class-I aminoacyl-tRNA synthetase family.</text>
</comment>
<dbReference type="PANTHER" id="PTHR45765">
    <property type="entry name" value="METHIONINE--TRNA LIGASE"/>
    <property type="match status" value="1"/>
</dbReference>
<dbReference type="InterPro" id="IPR033911">
    <property type="entry name" value="MetRS_core"/>
</dbReference>
<keyword evidence="19" id="KW-1185">Reference proteome</keyword>
<dbReference type="Gene3D" id="3.40.50.620">
    <property type="entry name" value="HUPs"/>
    <property type="match status" value="1"/>
</dbReference>
<dbReference type="Gene3D" id="2.20.28.20">
    <property type="entry name" value="Methionyl-tRNA synthetase, Zn-domain"/>
    <property type="match status" value="1"/>
</dbReference>
<sequence length="775" mass="86939">MATNGVKQVILPEEGKKNVLITSALPYVNNVPHLGNIIGSVLSADVFSRYSKARGNPTLYICGTDEYGTATETKAIEEGVTPEQLCDKYNKLHKDVYDWFEIAFDHFGRTPTHQQTEIAQDIFTKLHKNGYLEERTTTQPYCTKHNGFLADRFVEGECPLCGYNDARGDQCDKCGHLLDPLDLKNPRCKLDGATPEARETKHAFLLLDKLQHQVNAWSAESHKNGGWSDNGINITNAWLKEGLKPRGITRDLKWGTPVPLPGYDDKVMYVWFDACIGYVSITATYTEHWEKWWRNPENVQLYQFMGKDNVPFHTVVFPCSQLGTGDKWTMLNTLSTTEYLNYEHGKFSKSRNIGVFGNSAKATGVSADVWRYFLLLRRPETSDTEFEWDSFVTANNTELLNNFGNFVNRVLKFVNKPETYDSTVPAWPKDSLPSEINDQLKQHIAETNAKLKEYVKEMDAVHLKGGLVTAREFSSLGNGLLQANKIDNSLFKNERARCDAVVNLAVQHIHILASIIAPYMPATTRAILSQLQAELLIIPDDWTAESIPAGHKIGKAEHLFKMIKPEKAQEWKEMFGGDELKKAKEEEAKKKAARKAEKDAKKAKKAAERAKSAGDLEGKSVEAVEKDGAETNPKAGDAVEEVTEGVGGCLELVSWEVKMSVEQICLSCSAKGRARCMHEWCQANERWHGGYEPGLAPFCVDPMNEMSLLLPHSTFALQARPSPSKINATQTTLRNDSHPPSECHHPKANANRDPPGPNITIHSPNRYFPQEIWKC</sequence>
<reference evidence="18 19" key="1">
    <citation type="submission" date="2015-07" db="EMBL/GenBank/DDBJ databases">
        <title>Comparative genomics of the Sigatoka disease complex on banana suggests a link between parallel evolutionary changes in Pseudocercospora fijiensis and Pseudocercospora eumusae and increased virulence on the banana host.</title>
        <authorList>
            <person name="Chang T.-C."/>
            <person name="Salvucci A."/>
            <person name="Crous P.W."/>
            <person name="Stergiopoulos I."/>
        </authorList>
    </citation>
    <scope>NUCLEOTIDE SEQUENCE [LARGE SCALE GENOMIC DNA]</scope>
    <source>
        <strain evidence="18 19">CBS 114824</strain>
    </source>
</reference>
<dbReference type="GO" id="GO:0005829">
    <property type="term" value="C:cytosol"/>
    <property type="evidence" value="ECO:0007669"/>
    <property type="project" value="TreeGrafter"/>
</dbReference>
<dbReference type="InterPro" id="IPR041872">
    <property type="entry name" value="Anticodon_Met"/>
</dbReference>
<dbReference type="STRING" id="321146.A0A139HME1"/>
<evidence type="ECO:0000256" key="9">
    <source>
        <dbReference type="ARBA" id="ARBA00022884"/>
    </source>
</evidence>
<comment type="subcellular location">
    <subcellularLocation>
        <location evidence="1">Cytoplasm</location>
    </subcellularLocation>
</comment>
<evidence type="ECO:0000256" key="5">
    <source>
        <dbReference type="ARBA" id="ARBA00022555"/>
    </source>
</evidence>
<dbReference type="InterPro" id="IPR015413">
    <property type="entry name" value="Methionyl/Leucyl_tRNA_Synth"/>
</dbReference>
<protein>
    <recommendedName>
        <fullName evidence="3">methionine--tRNA ligase</fullName>
        <ecNumber evidence="3">6.1.1.10</ecNumber>
    </recommendedName>
    <alternativeName>
        <fullName evidence="12">Methionyl-tRNA synthetase</fullName>
    </alternativeName>
</protein>
<feature type="compositionally biased region" description="Basic and acidic residues" evidence="15">
    <location>
        <begin position="735"/>
        <end position="745"/>
    </location>
</feature>
<keyword evidence="5" id="KW-0820">tRNA-binding</keyword>
<dbReference type="GO" id="GO:0000049">
    <property type="term" value="F:tRNA binding"/>
    <property type="evidence" value="ECO:0007669"/>
    <property type="project" value="UniProtKB-KW"/>
</dbReference>
<dbReference type="InterPro" id="IPR001412">
    <property type="entry name" value="aa-tRNA-synth_I_CS"/>
</dbReference>
<dbReference type="GO" id="GO:0017101">
    <property type="term" value="C:aminoacyl-tRNA synthetase multienzyme complex"/>
    <property type="evidence" value="ECO:0007669"/>
    <property type="project" value="TreeGrafter"/>
</dbReference>
<evidence type="ECO:0000256" key="11">
    <source>
        <dbReference type="ARBA" id="ARBA00023146"/>
    </source>
</evidence>
<feature type="region of interest" description="Disordered" evidence="15">
    <location>
        <begin position="590"/>
        <end position="636"/>
    </location>
</feature>
<dbReference type="SUPFAM" id="SSF57770">
    <property type="entry name" value="Methionyl-tRNA synthetase (MetRS), Zn-domain"/>
    <property type="match status" value="1"/>
</dbReference>
<evidence type="ECO:0000256" key="13">
    <source>
        <dbReference type="ARBA" id="ARBA00047364"/>
    </source>
</evidence>
<dbReference type="InterPro" id="IPR029038">
    <property type="entry name" value="MetRS_Zn"/>
</dbReference>
<evidence type="ECO:0000256" key="4">
    <source>
        <dbReference type="ARBA" id="ARBA00022490"/>
    </source>
</evidence>
<evidence type="ECO:0000256" key="8">
    <source>
        <dbReference type="ARBA" id="ARBA00022840"/>
    </source>
</evidence>
<keyword evidence="9" id="KW-0694">RNA-binding</keyword>
<evidence type="ECO:0000256" key="15">
    <source>
        <dbReference type="SAM" id="MobiDB-lite"/>
    </source>
</evidence>
<proteinExistence type="inferred from homology"/>
<evidence type="ECO:0000256" key="7">
    <source>
        <dbReference type="ARBA" id="ARBA00022741"/>
    </source>
</evidence>
<keyword evidence="8 14" id="KW-0067">ATP-binding</keyword>
<feature type="domain" description="Methionyl-tRNA synthetase anticodon-binding" evidence="17">
    <location>
        <begin position="437"/>
        <end position="578"/>
    </location>
</feature>
<dbReference type="SUPFAM" id="SSF47323">
    <property type="entry name" value="Anticodon-binding domain of a subclass of class I aminoacyl-tRNA synthetases"/>
    <property type="match status" value="1"/>
</dbReference>
<dbReference type="Pfam" id="PF19303">
    <property type="entry name" value="Anticodon_3"/>
    <property type="match status" value="1"/>
</dbReference>
<feature type="region of interest" description="Disordered" evidence="15">
    <location>
        <begin position="729"/>
        <end position="763"/>
    </location>
</feature>
<name>A0A139HME1_9PEZI</name>
<dbReference type="SUPFAM" id="SSF52374">
    <property type="entry name" value="Nucleotidylyl transferase"/>
    <property type="match status" value="1"/>
</dbReference>
<dbReference type="Proteomes" id="UP000070133">
    <property type="component" value="Unassembled WGS sequence"/>
</dbReference>
<accession>A0A139HME1</accession>
<dbReference type="FunFam" id="2.20.28.20:FF:000001">
    <property type="entry name" value="Methionine--tRNA ligase"/>
    <property type="match status" value="1"/>
</dbReference>
<organism evidence="18 19">
    <name type="scientific">Pseudocercospora eumusae</name>
    <dbReference type="NCBI Taxonomy" id="321146"/>
    <lineage>
        <taxon>Eukaryota</taxon>
        <taxon>Fungi</taxon>
        <taxon>Dikarya</taxon>
        <taxon>Ascomycota</taxon>
        <taxon>Pezizomycotina</taxon>
        <taxon>Dothideomycetes</taxon>
        <taxon>Dothideomycetidae</taxon>
        <taxon>Mycosphaerellales</taxon>
        <taxon>Mycosphaerellaceae</taxon>
        <taxon>Pseudocercospora</taxon>
    </lineage>
</organism>
<comment type="catalytic activity">
    <reaction evidence="13">
        <text>tRNA(Met) + L-methionine + ATP = L-methionyl-tRNA(Met) + AMP + diphosphate</text>
        <dbReference type="Rhea" id="RHEA:13481"/>
        <dbReference type="Rhea" id="RHEA-COMP:9667"/>
        <dbReference type="Rhea" id="RHEA-COMP:9698"/>
        <dbReference type="ChEBI" id="CHEBI:30616"/>
        <dbReference type="ChEBI" id="CHEBI:33019"/>
        <dbReference type="ChEBI" id="CHEBI:57844"/>
        <dbReference type="ChEBI" id="CHEBI:78442"/>
        <dbReference type="ChEBI" id="CHEBI:78530"/>
        <dbReference type="ChEBI" id="CHEBI:456215"/>
        <dbReference type="EC" id="6.1.1.10"/>
    </reaction>
</comment>